<comment type="similarity">
    <text evidence="3">Belongs to the peptidase M50B family.</text>
</comment>
<feature type="domain" description="Peptidase M50" evidence="13">
    <location>
        <begin position="65"/>
        <end position="101"/>
    </location>
</feature>
<evidence type="ECO:0000256" key="9">
    <source>
        <dbReference type="ARBA" id="ARBA00022989"/>
    </source>
</evidence>
<evidence type="ECO:0000256" key="2">
    <source>
        <dbReference type="ARBA" id="ARBA00004141"/>
    </source>
</evidence>
<accession>A0A2M6W5M5</accession>
<feature type="transmembrane region" description="Helical" evidence="12">
    <location>
        <begin position="64"/>
        <end position="82"/>
    </location>
</feature>
<organism evidence="14 15">
    <name type="scientific">Candidatus Magasanikbacteria bacterium CG10_big_fil_rev_8_21_14_0_10_36_32</name>
    <dbReference type="NCBI Taxonomy" id="1974646"/>
    <lineage>
        <taxon>Bacteria</taxon>
        <taxon>Candidatus Magasanikiibacteriota</taxon>
    </lineage>
</organism>
<dbReference type="PANTHER" id="PTHR39188">
    <property type="entry name" value="MEMBRANE-ASSOCIATED ZINC METALLOPROTEASE M50B"/>
    <property type="match status" value="1"/>
</dbReference>
<dbReference type="Proteomes" id="UP000231426">
    <property type="component" value="Unassembled WGS sequence"/>
</dbReference>
<feature type="transmembrane region" description="Helical" evidence="12">
    <location>
        <begin position="103"/>
        <end position="121"/>
    </location>
</feature>
<dbReference type="Pfam" id="PF02163">
    <property type="entry name" value="Peptidase_M50"/>
    <property type="match status" value="1"/>
</dbReference>
<evidence type="ECO:0000256" key="3">
    <source>
        <dbReference type="ARBA" id="ARBA00007931"/>
    </source>
</evidence>
<dbReference type="GO" id="GO:0016020">
    <property type="term" value="C:membrane"/>
    <property type="evidence" value="ECO:0007669"/>
    <property type="project" value="UniProtKB-SubCell"/>
</dbReference>
<evidence type="ECO:0000256" key="5">
    <source>
        <dbReference type="ARBA" id="ARBA00022692"/>
    </source>
</evidence>
<evidence type="ECO:0000256" key="11">
    <source>
        <dbReference type="ARBA" id="ARBA00023136"/>
    </source>
</evidence>
<feature type="transmembrane region" description="Helical" evidence="12">
    <location>
        <begin position="127"/>
        <end position="143"/>
    </location>
</feature>
<evidence type="ECO:0000256" key="8">
    <source>
        <dbReference type="ARBA" id="ARBA00022833"/>
    </source>
</evidence>
<reference evidence="15" key="1">
    <citation type="submission" date="2017-09" db="EMBL/GenBank/DDBJ databases">
        <title>Depth-based differentiation of microbial function through sediment-hosted aquifers and enrichment of novel symbionts in the deep terrestrial subsurface.</title>
        <authorList>
            <person name="Probst A.J."/>
            <person name="Ladd B."/>
            <person name="Jarett J.K."/>
            <person name="Geller-Mcgrath D.E."/>
            <person name="Sieber C.M.K."/>
            <person name="Emerson J.B."/>
            <person name="Anantharaman K."/>
            <person name="Thomas B.C."/>
            <person name="Malmstrom R."/>
            <person name="Stieglmeier M."/>
            <person name="Klingl A."/>
            <person name="Woyke T."/>
            <person name="Ryan C.M."/>
            <person name="Banfield J.F."/>
        </authorList>
    </citation>
    <scope>NUCLEOTIDE SEQUENCE [LARGE SCALE GENOMIC DNA]</scope>
</reference>
<dbReference type="GO" id="GO:0008237">
    <property type="term" value="F:metallopeptidase activity"/>
    <property type="evidence" value="ECO:0007669"/>
    <property type="project" value="UniProtKB-KW"/>
</dbReference>
<protein>
    <recommendedName>
        <fullName evidence="13">Peptidase M50 domain-containing protein</fullName>
    </recommendedName>
</protein>
<keyword evidence="6" id="KW-0479">Metal-binding</keyword>
<comment type="subcellular location">
    <subcellularLocation>
        <location evidence="2">Membrane</location>
        <topology evidence="2">Multi-pass membrane protein</topology>
    </subcellularLocation>
</comment>
<proteinExistence type="inferred from homology"/>
<keyword evidence="7" id="KW-0378">Hydrolase</keyword>
<keyword evidence="11 12" id="KW-0472">Membrane</keyword>
<dbReference type="PANTHER" id="PTHR39188:SF3">
    <property type="entry name" value="STAGE IV SPORULATION PROTEIN FB"/>
    <property type="match status" value="1"/>
</dbReference>
<evidence type="ECO:0000259" key="13">
    <source>
        <dbReference type="Pfam" id="PF02163"/>
    </source>
</evidence>
<keyword evidence="10" id="KW-0482">Metalloprotease</keyword>
<dbReference type="GO" id="GO:0006508">
    <property type="term" value="P:proteolysis"/>
    <property type="evidence" value="ECO:0007669"/>
    <property type="project" value="UniProtKB-KW"/>
</dbReference>
<evidence type="ECO:0000313" key="15">
    <source>
        <dbReference type="Proteomes" id="UP000231426"/>
    </source>
</evidence>
<name>A0A2M6W5M5_9BACT</name>
<evidence type="ECO:0000256" key="6">
    <source>
        <dbReference type="ARBA" id="ARBA00022723"/>
    </source>
</evidence>
<dbReference type="EMBL" id="PFBV01000005">
    <property type="protein sequence ID" value="PIT88040.1"/>
    <property type="molecule type" value="Genomic_DNA"/>
</dbReference>
<feature type="transmembrane region" description="Helical" evidence="12">
    <location>
        <begin position="164"/>
        <end position="185"/>
    </location>
</feature>
<keyword evidence="9 12" id="KW-1133">Transmembrane helix</keyword>
<dbReference type="AlphaFoldDB" id="A0A2M6W5M5"/>
<feature type="transmembrane region" description="Helical" evidence="12">
    <location>
        <begin position="37"/>
        <end position="58"/>
    </location>
</feature>
<dbReference type="GO" id="GO:0046872">
    <property type="term" value="F:metal ion binding"/>
    <property type="evidence" value="ECO:0007669"/>
    <property type="project" value="UniProtKB-KW"/>
</dbReference>
<evidence type="ECO:0000313" key="14">
    <source>
        <dbReference type="EMBL" id="PIT88040.1"/>
    </source>
</evidence>
<keyword evidence="8" id="KW-0862">Zinc</keyword>
<sequence length="199" mass="21993">MKHCGFEVKGVYFIIIGCAAVGGNDKKGGFGDRRDEAFIAIMGPLWGVVSTLIPTAIYLISGNVIWGAIALFNIVLNVFNLLPFASLDGGRIIRAIAFSINNWLGMAVLVLGLGALCWLVVTVNQPLWWALGIFMVFLSINELRYEYLSRHETGRIRMRAGKMIGYFSAYLGLIAFYIFVFIMLISNEAVVLAMESLVQ</sequence>
<comment type="caution">
    <text evidence="14">The sequence shown here is derived from an EMBL/GenBank/DDBJ whole genome shotgun (WGS) entry which is preliminary data.</text>
</comment>
<evidence type="ECO:0000256" key="12">
    <source>
        <dbReference type="SAM" id="Phobius"/>
    </source>
</evidence>
<gene>
    <name evidence="14" type="ORF">COU29_03440</name>
</gene>
<dbReference type="InterPro" id="IPR008915">
    <property type="entry name" value="Peptidase_M50"/>
</dbReference>
<keyword evidence="5 12" id="KW-0812">Transmembrane</keyword>
<keyword evidence="4" id="KW-0645">Protease</keyword>
<evidence type="ECO:0000256" key="1">
    <source>
        <dbReference type="ARBA" id="ARBA00001947"/>
    </source>
</evidence>
<comment type="cofactor">
    <cofactor evidence="1">
        <name>Zn(2+)</name>
        <dbReference type="ChEBI" id="CHEBI:29105"/>
    </cofactor>
</comment>
<evidence type="ECO:0000256" key="10">
    <source>
        <dbReference type="ARBA" id="ARBA00023049"/>
    </source>
</evidence>
<evidence type="ECO:0000256" key="4">
    <source>
        <dbReference type="ARBA" id="ARBA00022670"/>
    </source>
</evidence>
<evidence type="ECO:0000256" key="7">
    <source>
        <dbReference type="ARBA" id="ARBA00022801"/>
    </source>
</evidence>